<dbReference type="AlphaFoldDB" id="A0A5Q0TP75"/>
<feature type="chain" id="PRO_5024305263" description="Lipoprotein" evidence="1">
    <location>
        <begin position="22"/>
        <end position="205"/>
    </location>
</feature>
<gene>
    <name evidence="2" type="ORF">GFB47_15870</name>
</gene>
<protein>
    <recommendedName>
        <fullName evidence="4">Lipoprotein</fullName>
    </recommendedName>
</protein>
<evidence type="ECO:0008006" key="4">
    <source>
        <dbReference type="Google" id="ProtNLM"/>
    </source>
</evidence>
<sequence>MKKIKFAIMLISLLIVGCASNPMDVTTESKVQEAAPNEAQIVFMRDSLLGAAISSSLFDITNPNNDPVFVGILNNNTKVIYKTEPGPHLFMVIGESADFMSANIIKGKTYYSLVTPRMGIWKARFSLWPIKPNVDADYSYSDKKNFNQWNNTHIALITDKALSWYNNNKDNIIEKRNDYITDWNEYSADSKAKRTLDKNDYYQDL</sequence>
<feature type="signal peptide" evidence="1">
    <location>
        <begin position="1"/>
        <end position="21"/>
    </location>
</feature>
<dbReference type="RefSeq" id="WP_153448946.1">
    <property type="nucleotide sequence ID" value="NZ_CP045700.1"/>
</dbReference>
<evidence type="ECO:0000256" key="1">
    <source>
        <dbReference type="SAM" id="SignalP"/>
    </source>
</evidence>
<evidence type="ECO:0000313" key="3">
    <source>
        <dbReference type="Proteomes" id="UP000348942"/>
    </source>
</evidence>
<organism evidence="2 3">
    <name type="scientific">Vibrio algicola</name>
    <dbReference type="NCBI Taxonomy" id="2662262"/>
    <lineage>
        <taxon>Bacteria</taxon>
        <taxon>Pseudomonadati</taxon>
        <taxon>Pseudomonadota</taxon>
        <taxon>Gammaproteobacteria</taxon>
        <taxon>Vibrionales</taxon>
        <taxon>Vibrionaceae</taxon>
        <taxon>Vibrio</taxon>
    </lineage>
</organism>
<dbReference type="PROSITE" id="PS51257">
    <property type="entry name" value="PROKAR_LIPOPROTEIN"/>
    <property type="match status" value="1"/>
</dbReference>
<accession>A0A5Q0TP75</accession>
<proteinExistence type="predicted"/>
<name>A0A5Q0TP75_9VIBR</name>
<keyword evidence="1" id="KW-0732">Signal</keyword>
<keyword evidence="3" id="KW-1185">Reference proteome</keyword>
<dbReference type="EMBL" id="CP045700">
    <property type="protein sequence ID" value="QGA66857.1"/>
    <property type="molecule type" value="Genomic_DNA"/>
</dbReference>
<dbReference type="Proteomes" id="UP000348942">
    <property type="component" value="Chromosome 2"/>
</dbReference>
<evidence type="ECO:0000313" key="2">
    <source>
        <dbReference type="EMBL" id="QGA66857.1"/>
    </source>
</evidence>
<reference evidence="2 3" key="1">
    <citation type="submission" date="2019-10" db="EMBL/GenBank/DDBJ databases">
        <title>Vibrio sp. nov., isolated from Coralline algae surface.</title>
        <authorList>
            <person name="Geng Y."/>
            <person name="Zhang X."/>
        </authorList>
    </citation>
    <scope>NUCLEOTIDE SEQUENCE [LARGE SCALE GENOMIC DNA]</scope>
    <source>
        <strain evidence="2 3">SM1977</strain>
    </source>
</reference>